<reference evidence="2" key="1">
    <citation type="submission" date="2020-01" db="EMBL/GenBank/DDBJ databases">
        <title>'Steroidobacter agaridevorans' sp. nov., agar-degrading bacteria isolated from rhizosphere soils.</title>
        <authorList>
            <person name="Ikenaga M."/>
            <person name="Kataoka M."/>
            <person name="Murouchi A."/>
            <person name="Katsuragi S."/>
            <person name="Sakai M."/>
        </authorList>
    </citation>
    <scope>NUCLEOTIDE SEQUENCE [LARGE SCALE GENOMIC DNA]</scope>
    <source>
        <strain evidence="2">YU21-B</strain>
    </source>
</reference>
<name>A0A829YJZ9_9GAMM</name>
<dbReference type="InterPro" id="IPR003737">
    <property type="entry name" value="GlcNAc_PI_deacetylase-related"/>
</dbReference>
<dbReference type="SUPFAM" id="SSF102588">
    <property type="entry name" value="LmbE-like"/>
    <property type="match status" value="1"/>
</dbReference>
<proteinExistence type="predicted"/>
<dbReference type="Gene3D" id="3.40.50.10320">
    <property type="entry name" value="LmbE-like"/>
    <property type="match status" value="1"/>
</dbReference>
<dbReference type="Proteomes" id="UP000445000">
    <property type="component" value="Unassembled WGS sequence"/>
</dbReference>
<gene>
    <name evidence="1" type="ORF">GCM10011487_51810</name>
</gene>
<dbReference type="PANTHER" id="PTHR12993:SF29">
    <property type="entry name" value="BLR3841 PROTEIN"/>
    <property type="match status" value="1"/>
</dbReference>
<dbReference type="EMBL" id="BLJN01000005">
    <property type="protein sequence ID" value="GFE83181.1"/>
    <property type="molecule type" value="Genomic_DNA"/>
</dbReference>
<evidence type="ECO:0000313" key="2">
    <source>
        <dbReference type="Proteomes" id="UP000445000"/>
    </source>
</evidence>
<dbReference type="PANTHER" id="PTHR12993">
    <property type="entry name" value="N-ACETYLGLUCOSAMINYL-PHOSPHATIDYLINOSITOL DE-N-ACETYLASE-RELATED"/>
    <property type="match status" value="1"/>
</dbReference>
<organism evidence="1 2">
    <name type="scientific">Steroidobacter agaridevorans</name>
    <dbReference type="NCBI Taxonomy" id="2695856"/>
    <lineage>
        <taxon>Bacteria</taxon>
        <taxon>Pseudomonadati</taxon>
        <taxon>Pseudomonadota</taxon>
        <taxon>Gammaproteobacteria</taxon>
        <taxon>Steroidobacterales</taxon>
        <taxon>Steroidobacteraceae</taxon>
        <taxon>Steroidobacter</taxon>
    </lineage>
</organism>
<dbReference type="Pfam" id="PF02585">
    <property type="entry name" value="PIG-L"/>
    <property type="match status" value="1"/>
</dbReference>
<dbReference type="InterPro" id="IPR024078">
    <property type="entry name" value="LmbE-like_dom_sf"/>
</dbReference>
<dbReference type="RefSeq" id="WP_161814782.1">
    <property type="nucleotide sequence ID" value="NZ_BLJN01000005.1"/>
</dbReference>
<dbReference type="AlphaFoldDB" id="A0A829YJZ9"/>
<comment type="caution">
    <text evidence="1">The sequence shown here is derived from an EMBL/GenBank/DDBJ whole genome shotgun (WGS) entry which is preliminary data.</text>
</comment>
<keyword evidence="2" id="KW-1185">Reference proteome</keyword>
<evidence type="ECO:0000313" key="1">
    <source>
        <dbReference type="EMBL" id="GFE83181.1"/>
    </source>
</evidence>
<sequence>MKQLTKALLKRLSRAARPYLQSSGLLQVSGVYNHSAMVWQPGAEKILVLAPHMDDETIGCGGTLALHAQRGAQIAVVFLTDGRNGSSEVNTLYGEERERKQRELIELRTTEARAALQRLGVNRMICLDAEDGALDRCDWAAGQLRDVLLKHRPDIVYLPFYLEEHPDHRAASRVLLDAAEGTSLQFQCMGYEVWTPLFPNCLVRIDSTVETKKQALQEYRSQLKQCDYLHASIGLNAHRSAGLLNPPGFQGGYAEAFYATPLSQYREQFTAYRNHR</sequence>
<accession>A0A829YJZ9</accession>
<evidence type="ECO:0008006" key="3">
    <source>
        <dbReference type="Google" id="ProtNLM"/>
    </source>
</evidence>
<protein>
    <recommendedName>
        <fullName evidence="3">PIG-L family deacetylase</fullName>
    </recommendedName>
</protein>
<dbReference type="GO" id="GO:0016811">
    <property type="term" value="F:hydrolase activity, acting on carbon-nitrogen (but not peptide) bonds, in linear amides"/>
    <property type="evidence" value="ECO:0007669"/>
    <property type="project" value="TreeGrafter"/>
</dbReference>